<evidence type="ECO:0000313" key="6">
    <source>
        <dbReference type="Proteomes" id="UP000799049"/>
    </source>
</evidence>
<dbReference type="Proteomes" id="UP000799049">
    <property type="component" value="Unassembled WGS sequence"/>
</dbReference>
<dbReference type="EMBL" id="VRVR01000051">
    <property type="protein sequence ID" value="KAF0852224.1"/>
    <property type="molecule type" value="Genomic_DNA"/>
</dbReference>
<keyword evidence="4" id="KW-0496">Mitochondrion</keyword>
<evidence type="ECO:0000256" key="4">
    <source>
        <dbReference type="ARBA" id="ARBA00023128"/>
    </source>
</evidence>
<dbReference type="AlphaFoldDB" id="A0A8K0F413"/>
<dbReference type="Pfam" id="PF06644">
    <property type="entry name" value="ATP11"/>
    <property type="match status" value="1"/>
</dbReference>
<dbReference type="GO" id="GO:0005739">
    <property type="term" value="C:mitochondrion"/>
    <property type="evidence" value="ECO:0007669"/>
    <property type="project" value="UniProtKB-SubCell"/>
</dbReference>
<sequence>MLQTALRRGVYRPTAVPAFSRAMSFSYPGPRKLGDLVKLPLLERESPEKIRHIWREYHNDEERRTDGKRPSFAEVLESSQYSQLRLRSKQSPMFVFPVLKPKGYINLVTQFQDTFCLATSLEEYQKRRSFSFPHVTITFFEELMKEKNIVLMRADMFSPDLTRDEGQQMFQSLLRFYLSDREYTRFVETFNSRPREFNFQDLLKEIQVTQLNGK</sequence>
<comment type="similarity">
    <text evidence="2">Belongs to the ATP11 family.</text>
</comment>
<proteinExistence type="inferred from homology"/>
<evidence type="ECO:0000256" key="3">
    <source>
        <dbReference type="ARBA" id="ARBA00022946"/>
    </source>
</evidence>
<reference evidence="5" key="1">
    <citation type="submission" date="2019-09" db="EMBL/GenBank/DDBJ databases">
        <title>The Mitochondrial Proteome of the Jakobid, Andalucia godoyi, a Protist With the Most Gene-Rich and Bacteria-Like Mitochondrial Genome.</title>
        <authorList>
            <person name="Gray M.W."/>
            <person name="Burger G."/>
            <person name="Derelle R."/>
            <person name="Klimes V."/>
            <person name="Leger M."/>
            <person name="Sarrasin M."/>
            <person name="Vlcek C."/>
            <person name="Roger A.J."/>
            <person name="Elias M."/>
            <person name="Lang B.F."/>
        </authorList>
    </citation>
    <scope>NUCLEOTIDE SEQUENCE</scope>
    <source>
        <strain evidence="5">And28</strain>
    </source>
</reference>
<dbReference type="InterPro" id="IPR010591">
    <property type="entry name" value="ATP11"/>
</dbReference>
<gene>
    <name evidence="5" type="ORF">ANDGO_01778</name>
</gene>
<keyword evidence="6" id="KW-1185">Reference proteome</keyword>
<accession>A0A8K0F413</accession>
<comment type="caution">
    <text evidence="5">The sequence shown here is derived from an EMBL/GenBank/DDBJ whole genome shotgun (WGS) entry which is preliminary data.</text>
</comment>
<dbReference type="OrthoDB" id="16535at2759"/>
<protein>
    <submittedName>
        <fullName evidence="5">Mitochondrial Complex V (CV) ATP synthase F1 complex assembly factor 1 (ATPAF1/Atp11)</fullName>
    </submittedName>
</protein>
<comment type="subcellular location">
    <subcellularLocation>
        <location evidence="1">Mitochondrion</location>
    </subcellularLocation>
</comment>
<evidence type="ECO:0000256" key="1">
    <source>
        <dbReference type="ARBA" id="ARBA00004173"/>
    </source>
</evidence>
<dbReference type="PANTHER" id="PTHR13126:SF0">
    <property type="entry name" value="ATP SYNTHASE MITOCHONDRIAL F1 COMPLEX ASSEMBLY FACTOR 1"/>
    <property type="match status" value="1"/>
</dbReference>
<evidence type="ECO:0000313" key="5">
    <source>
        <dbReference type="EMBL" id="KAF0852224.1"/>
    </source>
</evidence>
<name>A0A8K0F413_ANDGO</name>
<dbReference type="GO" id="GO:0033615">
    <property type="term" value="P:mitochondrial proton-transporting ATP synthase complex assembly"/>
    <property type="evidence" value="ECO:0007669"/>
    <property type="project" value="TreeGrafter"/>
</dbReference>
<keyword evidence="3" id="KW-0809">Transit peptide</keyword>
<organism evidence="5 6">
    <name type="scientific">Andalucia godoyi</name>
    <name type="common">Flagellate</name>
    <dbReference type="NCBI Taxonomy" id="505711"/>
    <lineage>
        <taxon>Eukaryota</taxon>
        <taxon>Discoba</taxon>
        <taxon>Jakobida</taxon>
        <taxon>Andalucina</taxon>
        <taxon>Andaluciidae</taxon>
        <taxon>Andalucia</taxon>
    </lineage>
</organism>
<evidence type="ECO:0000256" key="2">
    <source>
        <dbReference type="ARBA" id="ARBA00009116"/>
    </source>
</evidence>
<dbReference type="PANTHER" id="PTHR13126">
    <property type="entry name" value="CHAPERONE ATP11"/>
    <property type="match status" value="1"/>
</dbReference>